<dbReference type="Gene3D" id="3.40.50.300">
    <property type="entry name" value="P-loop containing nucleotide triphosphate hydrolases"/>
    <property type="match status" value="1"/>
</dbReference>
<name>A0ABN9Q412_9DINO</name>
<proteinExistence type="predicted"/>
<gene>
    <name evidence="4" type="ORF">PCOR1329_LOCUS8408</name>
</gene>
<keyword evidence="2" id="KW-0472">Membrane</keyword>
<dbReference type="PROSITE" id="PS51718">
    <property type="entry name" value="G_DYNAMIN_2"/>
    <property type="match status" value="1"/>
</dbReference>
<comment type="subcellular location">
    <subcellularLocation>
        <location evidence="1">Endomembrane system</location>
        <topology evidence="1">Peripheral membrane protein</topology>
    </subcellularLocation>
</comment>
<accession>A0ABN9Q412</accession>
<dbReference type="InterPro" id="IPR030381">
    <property type="entry name" value="G_DYNAMIN_dom"/>
</dbReference>
<comment type="caution">
    <text evidence="4">The sequence shown here is derived from an EMBL/GenBank/DDBJ whole genome shotgun (WGS) entry which is preliminary data.</text>
</comment>
<evidence type="ECO:0000259" key="3">
    <source>
        <dbReference type="PROSITE" id="PS51718"/>
    </source>
</evidence>
<dbReference type="Pfam" id="PF16880">
    <property type="entry name" value="EHD_N"/>
    <property type="match status" value="1"/>
</dbReference>
<dbReference type="Pfam" id="PF00350">
    <property type="entry name" value="Dynamin_N"/>
    <property type="match status" value="1"/>
</dbReference>
<evidence type="ECO:0000256" key="2">
    <source>
        <dbReference type="ARBA" id="ARBA00023136"/>
    </source>
</evidence>
<evidence type="ECO:0000313" key="5">
    <source>
        <dbReference type="Proteomes" id="UP001189429"/>
    </source>
</evidence>
<dbReference type="Proteomes" id="UP001189429">
    <property type="component" value="Unassembled WGS sequence"/>
</dbReference>
<evidence type="ECO:0000256" key="1">
    <source>
        <dbReference type="ARBA" id="ARBA00004184"/>
    </source>
</evidence>
<evidence type="ECO:0000313" key="4">
    <source>
        <dbReference type="EMBL" id="CAK0800194.1"/>
    </source>
</evidence>
<dbReference type="InterPro" id="IPR045063">
    <property type="entry name" value="Dynamin_N"/>
</dbReference>
<dbReference type="InterPro" id="IPR027417">
    <property type="entry name" value="P-loop_NTPase"/>
</dbReference>
<dbReference type="InterPro" id="IPR031692">
    <property type="entry name" value="EHD_N"/>
</dbReference>
<dbReference type="PANTHER" id="PTHR11216:SF31">
    <property type="entry name" value="AT21416P"/>
    <property type="match status" value="1"/>
</dbReference>
<reference evidence="4" key="1">
    <citation type="submission" date="2023-10" db="EMBL/GenBank/DDBJ databases">
        <authorList>
            <person name="Chen Y."/>
            <person name="Shah S."/>
            <person name="Dougan E. K."/>
            <person name="Thang M."/>
            <person name="Chan C."/>
        </authorList>
    </citation>
    <scope>NUCLEOTIDE SEQUENCE [LARGE SCALE GENOMIC DNA]</scope>
</reference>
<dbReference type="SUPFAM" id="SSF52540">
    <property type="entry name" value="P-loop containing nucleoside triphosphate hydrolases"/>
    <property type="match status" value="1"/>
</dbReference>
<protein>
    <recommendedName>
        <fullName evidence="3">Dynamin-type G domain-containing protein</fullName>
    </recommendedName>
</protein>
<dbReference type="Gene3D" id="1.10.268.20">
    <property type="match status" value="1"/>
</dbReference>
<organism evidence="4 5">
    <name type="scientific">Prorocentrum cordatum</name>
    <dbReference type="NCBI Taxonomy" id="2364126"/>
    <lineage>
        <taxon>Eukaryota</taxon>
        <taxon>Sar</taxon>
        <taxon>Alveolata</taxon>
        <taxon>Dinophyceae</taxon>
        <taxon>Prorocentrales</taxon>
        <taxon>Prorocentraceae</taxon>
        <taxon>Prorocentrum</taxon>
    </lineage>
</organism>
<dbReference type="PANTHER" id="PTHR11216">
    <property type="entry name" value="EH DOMAIN"/>
    <property type="match status" value="1"/>
</dbReference>
<sequence length="237" mass="26235">MTITDKTAASQDLFSDFVSRVVLALSRADAAVMGGLKWLFARKESQHAFSSVAQGLQQLYSTKMLPLEEDSGFHHFHSPRLPAAYFTSKPVVLTMGQYSTGKTTFIQHLLGRDYPGLHIGPEPTTDRFVIVCEGDREQTVGGNAAIYDEALPFSGLSAFGNAFLDRLECAKLPSPLLSGVTLVDTPGVLSGEKQRIQRGYDFEEVLARLAEQSDMIILFFDAHKLDVSDEFKRWARI</sequence>
<dbReference type="EMBL" id="CAUYUJ010002309">
    <property type="protein sequence ID" value="CAK0800194.1"/>
    <property type="molecule type" value="Genomic_DNA"/>
</dbReference>
<feature type="domain" description="Dynamin-type G" evidence="3">
    <location>
        <begin position="86"/>
        <end position="237"/>
    </location>
</feature>
<keyword evidence="5" id="KW-1185">Reference proteome</keyword>